<feature type="domain" description="Aminoacyl-transfer RNA synthetases class-II family profile" evidence="14">
    <location>
        <begin position="229"/>
        <end position="542"/>
    </location>
</feature>
<evidence type="ECO:0000256" key="8">
    <source>
        <dbReference type="ARBA" id="ARBA00022840"/>
    </source>
</evidence>
<evidence type="ECO:0000256" key="7">
    <source>
        <dbReference type="ARBA" id="ARBA00022833"/>
    </source>
</evidence>
<dbReference type="PANTHER" id="PTHR11451:SF56">
    <property type="entry name" value="THREONINE--TRNA LIGASE 1"/>
    <property type="match status" value="1"/>
</dbReference>
<evidence type="ECO:0000256" key="3">
    <source>
        <dbReference type="ARBA" id="ARBA00022555"/>
    </source>
</evidence>
<keyword evidence="10 13" id="KW-0648">Protein biosynthesis</keyword>
<dbReference type="Gene3D" id="3.10.20.30">
    <property type="match status" value="1"/>
</dbReference>
<dbReference type="InterPro" id="IPR045864">
    <property type="entry name" value="aa-tRNA-synth_II/BPL/LPL"/>
</dbReference>
<dbReference type="GO" id="GO:0005524">
    <property type="term" value="F:ATP binding"/>
    <property type="evidence" value="ECO:0007669"/>
    <property type="project" value="UniProtKB-UniRule"/>
</dbReference>
<evidence type="ECO:0000259" key="14">
    <source>
        <dbReference type="PROSITE" id="PS50862"/>
    </source>
</evidence>
<comment type="catalytic activity">
    <reaction evidence="12 13">
        <text>tRNA(Thr) + L-threonine + ATP = L-threonyl-tRNA(Thr) + AMP + diphosphate + H(+)</text>
        <dbReference type="Rhea" id="RHEA:24624"/>
        <dbReference type="Rhea" id="RHEA-COMP:9670"/>
        <dbReference type="Rhea" id="RHEA-COMP:9704"/>
        <dbReference type="ChEBI" id="CHEBI:15378"/>
        <dbReference type="ChEBI" id="CHEBI:30616"/>
        <dbReference type="ChEBI" id="CHEBI:33019"/>
        <dbReference type="ChEBI" id="CHEBI:57926"/>
        <dbReference type="ChEBI" id="CHEBI:78442"/>
        <dbReference type="ChEBI" id="CHEBI:78534"/>
        <dbReference type="ChEBI" id="CHEBI:456215"/>
        <dbReference type="EC" id="6.1.1.3"/>
    </reaction>
</comment>
<dbReference type="CDD" id="cd01667">
    <property type="entry name" value="TGS_ThrRS"/>
    <property type="match status" value="1"/>
</dbReference>
<dbReference type="InterPro" id="IPR002320">
    <property type="entry name" value="Thr-tRNA-ligase_IIa"/>
</dbReference>
<keyword evidence="9 13" id="KW-0694">RNA-binding</keyword>
<dbReference type="InterPro" id="IPR012675">
    <property type="entry name" value="Beta-grasp_dom_sf"/>
</dbReference>
<dbReference type="PANTHER" id="PTHR11451">
    <property type="entry name" value="THREONINE-TRNA LIGASE"/>
    <property type="match status" value="1"/>
</dbReference>
<evidence type="ECO:0000256" key="11">
    <source>
        <dbReference type="ARBA" id="ARBA00023146"/>
    </source>
</evidence>
<dbReference type="InterPro" id="IPR004154">
    <property type="entry name" value="Anticodon-bd"/>
</dbReference>
<feature type="binding site" evidence="13">
    <location>
        <position position="519"/>
    </location>
    <ligand>
        <name>Zn(2+)</name>
        <dbReference type="ChEBI" id="CHEBI:29105"/>
        <note>catalytic</note>
    </ligand>
</feature>
<dbReference type="AlphaFoldDB" id="A0A937FHD9"/>
<evidence type="ECO:0000256" key="13">
    <source>
        <dbReference type="HAMAP-Rule" id="MF_00184"/>
    </source>
</evidence>
<keyword evidence="11 13" id="KW-0030">Aminoacyl-tRNA synthetase</keyword>
<keyword evidence="6 13" id="KW-0547">Nucleotide-binding</keyword>
<dbReference type="Pfam" id="PF03129">
    <property type="entry name" value="HGTP_anticodon"/>
    <property type="match status" value="1"/>
</dbReference>
<dbReference type="InterPro" id="IPR036621">
    <property type="entry name" value="Anticodon-bd_dom_sf"/>
</dbReference>
<feature type="binding site" evidence="13">
    <location>
        <position position="337"/>
    </location>
    <ligand>
        <name>Zn(2+)</name>
        <dbReference type="ChEBI" id="CHEBI:29105"/>
        <note>catalytic</note>
    </ligand>
</feature>
<comment type="caution">
    <text evidence="16">The sequence shown here is derived from an EMBL/GenBank/DDBJ whole genome shotgun (WGS) entry which is preliminary data.</text>
</comment>
<dbReference type="Gene3D" id="3.40.50.800">
    <property type="entry name" value="Anticodon-binding domain"/>
    <property type="match status" value="1"/>
</dbReference>
<evidence type="ECO:0000256" key="4">
    <source>
        <dbReference type="ARBA" id="ARBA00022598"/>
    </source>
</evidence>
<dbReference type="Proteomes" id="UP000623681">
    <property type="component" value="Unassembled WGS sequence"/>
</dbReference>
<dbReference type="Gene3D" id="3.30.54.20">
    <property type="match status" value="1"/>
</dbReference>
<evidence type="ECO:0000259" key="15">
    <source>
        <dbReference type="PROSITE" id="PS51880"/>
    </source>
</evidence>
<keyword evidence="2 13" id="KW-0963">Cytoplasm</keyword>
<comment type="cofactor">
    <cofactor evidence="13">
        <name>Zn(2+)</name>
        <dbReference type="ChEBI" id="CHEBI:29105"/>
    </cofactor>
    <text evidence="13">Binds 1 zinc ion per subunit.</text>
</comment>
<keyword evidence="3 13" id="KW-0820">tRNA-binding</keyword>
<sequence>MVKITLKDGSLKEFQEGLSVYEIAKSISEGLARVACCGIVNGNVVDLRHEINSDCELSICTFDSQEGKAAFRHTTSHILAQAVKRLYPNVKLAIGPSIENGFYYDFDKENNFSQDDLDKIEKEMSKIAKEDLQIERFELPRAEALKLMEEKNEPYKVELINDLPEDSIISFYKQGEFIDLCAGPHLMSTKTIKAIKILRSAGAYWRGDEKNKMLSRVYGTSFTKKSDLDAHLEALEEAKRRDHNKLGRELGLFTTNERVGQGLPLLMPKGAKIVQILQRWIEDEEEKRGYVLTKTPLMAKSDLYRVSGHWDHYKDGMFVLGDEEKDDEVFALRPMTCPFQYTIYNAEQHSYRDLPIRYAETSTLFRNEASGEMHGLIRVRQFTLADGHLVVRPDQLEEEFKGVVDLIKYVMTTLGIQDDITYRFSKWDPNNKEKYIDNPTAWEETQNIMREILNHLQIDYTEADDEAAFYGPKLDIQFKNVHGKEDTIITVQIDFALAERFGMTYVDKDGNKKLPFIIHRSSIGCYERTLAMLIEKYAGALPTWLSPVQAKILPISDKYNDYADEVAKNLRDKGIRVEADYRAEKIGYKIREARLERVPYILIVGEKEEANKEVSVRSRKNGEEGAISLEEFKARIIKEVDEKSI</sequence>
<dbReference type="InterPro" id="IPR047246">
    <property type="entry name" value="ThrRS_anticodon"/>
</dbReference>
<dbReference type="GO" id="GO:0046872">
    <property type="term" value="F:metal ion binding"/>
    <property type="evidence" value="ECO:0007669"/>
    <property type="project" value="UniProtKB-KW"/>
</dbReference>
<dbReference type="FunFam" id="3.30.930.10:FF:000002">
    <property type="entry name" value="Threonine--tRNA ligase"/>
    <property type="match status" value="1"/>
</dbReference>
<evidence type="ECO:0000256" key="10">
    <source>
        <dbReference type="ARBA" id="ARBA00022917"/>
    </source>
</evidence>
<keyword evidence="4 13" id="KW-0436">Ligase</keyword>
<dbReference type="GO" id="GO:0004829">
    <property type="term" value="F:threonine-tRNA ligase activity"/>
    <property type="evidence" value="ECO:0007669"/>
    <property type="project" value="UniProtKB-UniRule"/>
</dbReference>
<dbReference type="CDD" id="cd00771">
    <property type="entry name" value="ThrRS_core"/>
    <property type="match status" value="1"/>
</dbReference>
<dbReference type="Pfam" id="PF07973">
    <property type="entry name" value="tRNA_SAD"/>
    <property type="match status" value="1"/>
</dbReference>
<keyword evidence="7 13" id="KW-0862">Zinc</keyword>
<dbReference type="InterPro" id="IPR012947">
    <property type="entry name" value="tRNA_SAD"/>
</dbReference>
<keyword evidence="8 13" id="KW-0067">ATP-binding</keyword>
<feature type="domain" description="TGS" evidence="15">
    <location>
        <begin position="1"/>
        <end position="61"/>
    </location>
</feature>
<evidence type="ECO:0000313" key="17">
    <source>
        <dbReference type="Proteomes" id="UP000623681"/>
    </source>
</evidence>
<dbReference type="SUPFAM" id="SSF81271">
    <property type="entry name" value="TGS-like"/>
    <property type="match status" value="1"/>
</dbReference>
<comment type="similarity">
    <text evidence="1 13">Belongs to the class-II aminoacyl-tRNA synthetase family.</text>
</comment>
<dbReference type="FunFam" id="3.30.54.20:FF:000002">
    <property type="entry name" value="Threonine--tRNA ligase"/>
    <property type="match status" value="1"/>
</dbReference>
<organism evidence="16 17">
    <name type="scientific">Clostridium paridis</name>
    <dbReference type="NCBI Taxonomy" id="2803863"/>
    <lineage>
        <taxon>Bacteria</taxon>
        <taxon>Bacillati</taxon>
        <taxon>Bacillota</taxon>
        <taxon>Clostridia</taxon>
        <taxon>Eubacteriales</taxon>
        <taxon>Clostridiaceae</taxon>
        <taxon>Clostridium</taxon>
    </lineage>
</organism>
<dbReference type="InterPro" id="IPR006195">
    <property type="entry name" value="aa-tRNA-synth_II"/>
</dbReference>
<dbReference type="GO" id="GO:0006435">
    <property type="term" value="P:threonyl-tRNA aminoacylation"/>
    <property type="evidence" value="ECO:0007669"/>
    <property type="project" value="UniProtKB-UniRule"/>
</dbReference>
<evidence type="ECO:0000256" key="2">
    <source>
        <dbReference type="ARBA" id="ARBA00022490"/>
    </source>
</evidence>
<dbReference type="GO" id="GO:0005737">
    <property type="term" value="C:cytoplasm"/>
    <property type="evidence" value="ECO:0007669"/>
    <property type="project" value="UniProtKB-SubCell"/>
</dbReference>
<protein>
    <recommendedName>
        <fullName evidence="13">Threonine--tRNA ligase</fullName>
        <ecNumber evidence="13">6.1.1.3</ecNumber>
    </recommendedName>
    <alternativeName>
        <fullName evidence="13">Threonyl-tRNA synthetase</fullName>
        <shortName evidence="13">ThrRS</shortName>
    </alternativeName>
</protein>
<dbReference type="PROSITE" id="PS51880">
    <property type="entry name" value="TGS"/>
    <property type="match status" value="1"/>
</dbReference>
<dbReference type="SMART" id="SM00863">
    <property type="entry name" value="tRNA_SAD"/>
    <property type="match status" value="1"/>
</dbReference>
<dbReference type="Pfam" id="PF02824">
    <property type="entry name" value="TGS"/>
    <property type="match status" value="1"/>
</dbReference>
<dbReference type="RefSeq" id="WP_202768862.1">
    <property type="nucleotide sequence ID" value="NZ_JAESWA010000024.1"/>
</dbReference>
<dbReference type="InterPro" id="IPR004095">
    <property type="entry name" value="TGS"/>
</dbReference>
<accession>A0A937FHD9</accession>
<gene>
    <name evidence="13 16" type="primary">thrS</name>
    <name evidence="16" type="ORF">JK634_16660</name>
</gene>
<dbReference type="PRINTS" id="PR01047">
    <property type="entry name" value="TRNASYNTHTHR"/>
</dbReference>
<dbReference type="FunFam" id="3.40.50.800:FF:000001">
    <property type="entry name" value="Threonine--tRNA ligase"/>
    <property type="match status" value="1"/>
</dbReference>
<comment type="caution">
    <text evidence="13">Lacks conserved residue(s) required for the propagation of feature annotation.</text>
</comment>
<name>A0A937FHD9_9CLOT</name>
<evidence type="ECO:0000256" key="1">
    <source>
        <dbReference type="ARBA" id="ARBA00008226"/>
    </source>
</evidence>
<dbReference type="Pfam" id="PF00587">
    <property type="entry name" value="tRNA-synt_2b"/>
    <property type="match status" value="1"/>
</dbReference>
<dbReference type="SUPFAM" id="SSF55681">
    <property type="entry name" value="Class II aaRS and biotin synthetases"/>
    <property type="match status" value="1"/>
</dbReference>
<evidence type="ECO:0000256" key="6">
    <source>
        <dbReference type="ARBA" id="ARBA00022741"/>
    </source>
</evidence>
<dbReference type="InterPro" id="IPR033728">
    <property type="entry name" value="ThrRS_core"/>
</dbReference>
<dbReference type="FunFam" id="3.30.980.10:FF:000005">
    <property type="entry name" value="Threonyl-tRNA synthetase, mitochondrial"/>
    <property type="match status" value="1"/>
</dbReference>
<evidence type="ECO:0000313" key="16">
    <source>
        <dbReference type="EMBL" id="MBL4933424.1"/>
    </source>
</evidence>
<dbReference type="InterPro" id="IPR002314">
    <property type="entry name" value="aa-tRNA-synt_IIb"/>
</dbReference>
<dbReference type="GO" id="GO:0016740">
    <property type="term" value="F:transferase activity"/>
    <property type="evidence" value="ECO:0007669"/>
    <property type="project" value="UniProtKB-ARBA"/>
</dbReference>
<dbReference type="PROSITE" id="PS50862">
    <property type="entry name" value="AA_TRNA_LIGASE_II"/>
    <property type="match status" value="1"/>
</dbReference>
<feature type="binding site" evidence="13">
    <location>
        <position position="388"/>
    </location>
    <ligand>
        <name>Zn(2+)</name>
        <dbReference type="ChEBI" id="CHEBI:29105"/>
        <note>catalytic</note>
    </ligand>
</feature>
<dbReference type="InterPro" id="IPR018163">
    <property type="entry name" value="Thr/Ala-tRNA-synth_IIc_edit"/>
</dbReference>
<dbReference type="HAMAP" id="MF_00184">
    <property type="entry name" value="Thr_tRNA_synth"/>
    <property type="match status" value="1"/>
</dbReference>
<dbReference type="EC" id="6.1.1.3" evidence="13"/>
<keyword evidence="5 13" id="KW-0479">Metal-binding</keyword>
<comment type="subcellular location">
    <subcellularLocation>
        <location evidence="13">Cytoplasm</location>
    </subcellularLocation>
</comment>
<dbReference type="InterPro" id="IPR012676">
    <property type="entry name" value="TGS-like"/>
</dbReference>
<dbReference type="SUPFAM" id="SSF52954">
    <property type="entry name" value="Class II aaRS ABD-related"/>
    <property type="match status" value="1"/>
</dbReference>
<dbReference type="NCBIfam" id="TIGR00418">
    <property type="entry name" value="thrS"/>
    <property type="match status" value="1"/>
</dbReference>
<dbReference type="EMBL" id="JAESWA010000024">
    <property type="protein sequence ID" value="MBL4933424.1"/>
    <property type="molecule type" value="Genomic_DNA"/>
</dbReference>
<evidence type="ECO:0000256" key="12">
    <source>
        <dbReference type="ARBA" id="ARBA00049515"/>
    </source>
</evidence>
<dbReference type="FunFam" id="3.10.20.30:FF:000005">
    <property type="entry name" value="Threonine--tRNA ligase"/>
    <property type="match status" value="1"/>
</dbReference>
<evidence type="ECO:0000256" key="5">
    <source>
        <dbReference type="ARBA" id="ARBA00022723"/>
    </source>
</evidence>
<reference evidence="16" key="1">
    <citation type="submission" date="2021-01" db="EMBL/GenBank/DDBJ databases">
        <title>Genome public.</title>
        <authorList>
            <person name="Liu C."/>
            <person name="Sun Q."/>
        </authorList>
    </citation>
    <scope>NUCLEOTIDE SEQUENCE</scope>
    <source>
        <strain evidence="16">YIM B02565</strain>
    </source>
</reference>
<dbReference type="SUPFAM" id="SSF55186">
    <property type="entry name" value="ThrRS/AlaRS common domain"/>
    <property type="match status" value="1"/>
</dbReference>
<dbReference type="CDD" id="cd00860">
    <property type="entry name" value="ThrRS_anticodon"/>
    <property type="match status" value="1"/>
</dbReference>
<comment type="subunit">
    <text evidence="13">Homodimer.</text>
</comment>
<dbReference type="Gene3D" id="3.30.930.10">
    <property type="entry name" value="Bira Bifunctional Protein, Domain 2"/>
    <property type="match status" value="1"/>
</dbReference>
<dbReference type="Gene3D" id="3.30.980.10">
    <property type="entry name" value="Threonyl-trna Synthetase, Chain A, domain 2"/>
    <property type="match status" value="1"/>
</dbReference>
<keyword evidence="17" id="KW-1185">Reference proteome</keyword>
<proteinExistence type="inferred from homology"/>
<evidence type="ECO:0000256" key="9">
    <source>
        <dbReference type="ARBA" id="ARBA00022884"/>
    </source>
</evidence>
<dbReference type="GO" id="GO:0000049">
    <property type="term" value="F:tRNA binding"/>
    <property type="evidence" value="ECO:0007669"/>
    <property type="project" value="UniProtKB-KW"/>
</dbReference>
<dbReference type="GO" id="GO:0140096">
    <property type="term" value="F:catalytic activity, acting on a protein"/>
    <property type="evidence" value="ECO:0007669"/>
    <property type="project" value="UniProtKB-ARBA"/>
</dbReference>